<keyword evidence="6" id="KW-0239">DNA-directed DNA polymerase</keyword>
<reference evidence="11" key="2">
    <citation type="submission" date="2021-04" db="EMBL/GenBank/DDBJ databases">
        <authorList>
            <person name="Gilroy R."/>
        </authorList>
    </citation>
    <scope>NUCLEOTIDE SEQUENCE</scope>
    <source>
        <strain evidence="11">CHK185-1770</strain>
    </source>
</reference>
<proteinExistence type="inferred from homology"/>
<dbReference type="EC" id="2.7.7.7" evidence="1"/>
<dbReference type="Pfam" id="PF06144">
    <property type="entry name" value="DNA_pol3_delta"/>
    <property type="match status" value="1"/>
</dbReference>
<evidence type="ECO:0000256" key="4">
    <source>
        <dbReference type="ARBA" id="ARBA00022695"/>
    </source>
</evidence>
<evidence type="ECO:0000313" key="11">
    <source>
        <dbReference type="EMBL" id="HJB98344.1"/>
    </source>
</evidence>
<dbReference type="InterPro" id="IPR048466">
    <property type="entry name" value="DNA_pol3_delta-like_C"/>
</dbReference>
<comment type="caution">
    <text evidence="11">The sequence shown here is derived from an EMBL/GenBank/DDBJ whole genome shotgun (WGS) entry which is preliminary data.</text>
</comment>
<evidence type="ECO:0000256" key="3">
    <source>
        <dbReference type="ARBA" id="ARBA00022679"/>
    </source>
</evidence>
<dbReference type="PANTHER" id="PTHR34388:SF1">
    <property type="entry name" value="DNA POLYMERASE III SUBUNIT DELTA"/>
    <property type="match status" value="1"/>
</dbReference>
<comment type="similarity">
    <text evidence="7">Belongs to the DNA polymerase HolA subunit family.</text>
</comment>
<evidence type="ECO:0000256" key="1">
    <source>
        <dbReference type="ARBA" id="ARBA00012417"/>
    </source>
</evidence>
<protein>
    <recommendedName>
        <fullName evidence="2">DNA polymerase III subunit delta</fullName>
        <ecNumber evidence="1">2.7.7.7</ecNumber>
    </recommendedName>
</protein>
<dbReference type="NCBIfam" id="TIGR01128">
    <property type="entry name" value="holA"/>
    <property type="match status" value="1"/>
</dbReference>
<keyword evidence="4 11" id="KW-0548">Nucleotidyltransferase</keyword>
<evidence type="ECO:0000256" key="5">
    <source>
        <dbReference type="ARBA" id="ARBA00022705"/>
    </source>
</evidence>
<dbReference type="EMBL" id="DWXG01000054">
    <property type="protein sequence ID" value="HJB98344.1"/>
    <property type="molecule type" value="Genomic_DNA"/>
</dbReference>
<feature type="domain" description="DNA polymerase III delta subunit-like C-terminal" evidence="10">
    <location>
        <begin position="220"/>
        <end position="341"/>
    </location>
</feature>
<evidence type="ECO:0000259" key="10">
    <source>
        <dbReference type="Pfam" id="PF21694"/>
    </source>
</evidence>
<dbReference type="Gene3D" id="1.10.8.60">
    <property type="match status" value="1"/>
</dbReference>
<accession>A0A9D2MVS8</accession>
<keyword evidence="5" id="KW-0235">DNA replication</keyword>
<dbReference type="SUPFAM" id="SSF48019">
    <property type="entry name" value="post-AAA+ oligomerization domain-like"/>
    <property type="match status" value="1"/>
</dbReference>
<keyword evidence="3 11" id="KW-0808">Transferase</keyword>
<evidence type="ECO:0000256" key="2">
    <source>
        <dbReference type="ARBA" id="ARBA00017703"/>
    </source>
</evidence>
<feature type="domain" description="DNA polymerase III delta N-terminal" evidence="9">
    <location>
        <begin position="23"/>
        <end position="135"/>
    </location>
</feature>
<evidence type="ECO:0000313" key="12">
    <source>
        <dbReference type="Proteomes" id="UP000826793"/>
    </source>
</evidence>
<dbReference type="GO" id="GO:0003887">
    <property type="term" value="F:DNA-directed DNA polymerase activity"/>
    <property type="evidence" value="ECO:0007669"/>
    <property type="project" value="UniProtKB-KW"/>
</dbReference>
<gene>
    <name evidence="11" type="primary">holA</name>
    <name evidence="11" type="ORF">H9710_07170</name>
</gene>
<organism evidence="11 12">
    <name type="scientific">Candidatus Acutalibacter pullicola</name>
    <dbReference type="NCBI Taxonomy" id="2838417"/>
    <lineage>
        <taxon>Bacteria</taxon>
        <taxon>Bacillati</taxon>
        <taxon>Bacillota</taxon>
        <taxon>Clostridia</taxon>
        <taxon>Eubacteriales</taxon>
        <taxon>Acutalibacteraceae</taxon>
        <taxon>Acutalibacter</taxon>
    </lineage>
</organism>
<dbReference type="Proteomes" id="UP000826793">
    <property type="component" value="Unassembled WGS sequence"/>
</dbReference>
<dbReference type="PANTHER" id="PTHR34388">
    <property type="entry name" value="DNA POLYMERASE III SUBUNIT DELTA"/>
    <property type="match status" value="1"/>
</dbReference>
<dbReference type="GO" id="GO:0006261">
    <property type="term" value="P:DNA-templated DNA replication"/>
    <property type="evidence" value="ECO:0007669"/>
    <property type="project" value="TreeGrafter"/>
</dbReference>
<evidence type="ECO:0000256" key="6">
    <source>
        <dbReference type="ARBA" id="ARBA00022932"/>
    </source>
</evidence>
<dbReference type="Gene3D" id="1.20.272.10">
    <property type="match status" value="1"/>
</dbReference>
<dbReference type="GO" id="GO:0009360">
    <property type="term" value="C:DNA polymerase III complex"/>
    <property type="evidence" value="ECO:0007669"/>
    <property type="project" value="InterPro"/>
</dbReference>
<dbReference type="InterPro" id="IPR010372">
    <property type="entry name" value="DNA_pol3_delta_N"/>
</dbReference>
<name>A0A9D2MVS8_9FIRM</name>
<evidence type="ECO:0000256" key="7">
    <source>
        <dbReference type="ARBA" id="ARBA00034754"/>
    </source>
</evidence>
<dbReference type="AlphaFoldDB" id="A0A9D2MVS8"/>
<evidence type="ECO:0000256" key="8">
    <source>
        <dbReference type="ARBA" id="ARBA00049244"/>
    </source>
</evidence>
<dbReference type="InterPro" id="IPR005790">
    <property type="entry name" value="DNA_polIII_delta"/>
</dbReference>
<dbReference type="SUPFAM" id="SSF52540">
    <property type="entry name" value="P-loop containing nucleoside triphosphate hydrolases"/>
    <property type="match status" value="1"/>
</dbReference>
<dbReference type="Gene3D" id="3.40.50.300">
    <property type="entry name" value="P-loop containing nucleotide triphosphate hydrolases"/>
    <property type="match status" value="1"/>
</dbReference>
<dbReference type="InterPro" id="IPR027417">
    <property type="entry name" value="P-loop_NTPase"/>
</dbReference>
<reference evidence="11" key="1">
    <citation type="journal article" date="2021" name="PeerJ">
        <title>Extensive microbial diversity within the chicken gut microbiome revealed by metagenomics and culture.</title>
        <authorList>
            <person name="Gilroy R."/>
            <person name="Ravi A."/>
            <person name="Getino M."/>
            <person name="Pursley I."/>
            <person name="Horton D.L."/>
            <person name="Alikhan N.F."/>
            <person name="Baker D."/>
            <person name="Gharbi K."/>
            <person name="Hall N."/>
            <person name="Watson M."/>
            <person name="Adriaenssens E.M."/>
            <person name="Foster-Nyarko E."/>
            <person name="Jarju S."/>
            <person name="Secka A."/>
            <person name="Antonio M."/>
            <person name="Oren A."/>
            <person name="Chaudhuri R.R."/>
            <person name="La Ragione R."/>
            <person name="Hildebrand F."/>
            <person name="Pallen M.J."/>
        </authorList>
    </citation>
    <scope>NUCLEOTIDE SEQUENCE</scope>
    <source>
        <strain evidence="11">CHK185-1770</strain>
    </source>
</reference>
<comment type="catalytic activity">
    <reaction evidence="8">
        <text>DNA(n) + a 2'-deoxyribonucleoside 5'-triphosphate = DNA(n+1) + diphosphate</text>
        <dbReference type="Rhea" id="RHEA:22508"/>
        <dbReference type="Rhea" id="RHEA-COMP:17339"/>
        <dbReference type="Rhea" id="RHEA-COMP:17340"/>
        <dbReference type="ChEBI" id="CHEBI:33019"/>
        <dbReference type="ChEBI" id="CHEBI:61560"/>
        <dbReference type="ChEBI" id="CHEBI:173112"/>
        <dbReference type="EC" id="2.7.7.7"/>
    </reaction>
</comment>
<sequence length="351" mass="38997">MPSVEEGQLRKQIAGGELQGLFVVAGEEKYLVRRLAQQLRKKAGGESFPEFNQQDFTNDSSLDSIADAAQALPFFAQRKCVAVADFDVESKSAQELDKLYELWELSPETTTLVFWYPTLLFDGKKSAKWRKFLKNAEKQGIVVFCQRRSALELQRMLLREAEKNGCVLSRQNAARLVEYAGPDVTALRQEMEKLCAFALGSGQGEITGEMVETLVSKTTETTVFLMANALVAGEYEKAYGLLEQLFAQNEEPLSILGALSASYVDMVRVRAALESGGTAQDAARYGDYKGREFRLRNAQRAARNLTQGALRKSLHLLLEADLALKGSRLDGRIILDELVAKLLLASREEPV</sequence>
<dbReference type="Pfam" id="PF21694">
    <property type="entry name" value="DNA_pol3_delta_C"/>
    <property type="match status" value="1"/>
</dbReference>
<evidence type="ECO:0000259" key="9">
    <source>
        <dbReference type="Pfam" id="PF06144"/>
    </source>
</evidence>
<dbReference type="InterPro" id="IPR008921">
    <property type="entry name" value="DNA_pol3_clamp-load_cplx_C"/>
</dbReference>
<dbReference type="GO" id="GO:0003677">
    <property type="term" value="F:DNA binding"/>
    <property type="evidence" value="ECO:0007669"/>
    <property type="project" value="InterPro"/>
</dbReference>